<keyword evidence="1" id="KW-0812">Transmembrane</keyword>
<feature type="transmembrane region" description="Helical" evidence="1">
    <location>
        <begin position="196"/>
        <end position="216"/>
    </location>
</feature>
<organism evidence="2 3">
    <name type="scientific">Murid herpesvirus 1</name>
    <name type="common">MuHV-1</name>
    <name type="synonym">Mouse cytomegalovirus</name>
    <dbReference type="NCBI Taxonomy" id="10366"/>
    <lineage>
        <taxon>Viruses</taxon>
        <taxon>Duplodnaviria</taxon>
        <taxon>Heunggongvirae</taxon>
        <taxon>Peploviricota</taxon>
        <taxon>Herviviricetes</taxon>
        <taxon>Herpesvirales</taxon>
        <taxon>Orthoherpesviridae</taxon>
        <taxon>Betaherpesvirinae</taxon>
        <taxon>Muromegalovirus</taxon>
        <taxon>Muromegalovirus muridbeta1</taxon>
    </lineage>
</organism>
<dbReference type="InterPro" id="IPR022022">
    <property type="entry name" value="M04gp34-like"/>
</dbReference>
<proteinExistence type="predicted"/>
<keyword evidence="1" id="KW-1133">Transmembrane helix</keyword>
<keyword evidence="1" id="KW-0472">Membrane</keyword>
<dbReference type="InterPro" id="IPR038708">
    <property type="entry name" value="Gp34-like_sf"/>
</dbReference>
<dbReference type="Pfam" id="PF12216">
    <property type="entry name" value="m04gp34like"/>
    <property type="match status" value="1"/>
</dbReference>
<name>H2A247_MUHV1</name>
<sequence length="218" mass="23842">MFCSSSPSASCGYIYSSKTITRSDKMTVNIMLFFALFLHRFLCLAAKCRTYEFDIGFDNCTENDGGTSRRQSGSECIFSCNIDTTICVYASWYATWVVSSSGTQYVLGFVSYTSSSTSGATFTALWTNDTDTRPRLTTGNLRLDNKTGKVHLSPCTSGGYSIECHMTVCRVSATPFPPTVPHPPTLLRSSATIPKLSNPIISLLIMTIISVLYAILLS</sequence>
<evidence type="ECO:0000256" key="1">
    <source>
        <dbReference type="SAM" id="Phobius"/>
    </source>
</evidence>
<protein>
    <submittedName>
        <fullName evidence="2">M16 protein</fullName>
    </submittedName>
</protein>
<evidence type="ECO:0000313" key="2">
    <source>
        <dbReference type="EMBL" id="CCE57016.1"/>
    </source>
</evidence>
<organismHost>
    <name type="scientific">Mus musculus</name>
    <name type="common">Mouse</name>
    <dbReference type="NCBI Taxonomy" id="10090"/>
</organismHost>
<evidence type="ECO:0000313" key="3">
    <source>
        <dbReference type="Proteomes" id="UP000122533"/>
    </source>
</evidence>
<dbReference type="EMBL" id="HE610454">
    <property type="protein sequence ID" value="CCE57016.1"/>
    <property type="molecule type" value="Genomic_DNA"/>
</dbReference>
<feature type="transmembrane region" description="Helical" evidence="1">
    <location>
        <begin position="26"/>
        <end position="46"/>
    </location>
</feature>
<gene>
    <name evidence="2" type="primary">m16</name>
</gene>
<dbReference type="Proteomes" id="UP000122533">
    <property type="component" value="Segment"/>
</dbReference>
<accession>H2A247</accession>
<reference evidence="2 3" key="1">
    <citation type="journal article" date="2013" name="Virology">
        <title>The genome of murine cytomegalovirus is shaped by purifying selection and extensive recombination.</title>
        <authorList>
            <person name="Smith L.M."/>
            <person name="McWhorter A.R."/>
            <person name="Shellam G.R."/>
            <person name="Redwood A.J."/>
        </authorList>
    </citation>
    <scope>NUCLEOTIDE SEQUENCE [LARGE SCALE GENOMIC DNA]</scope>
    <source>
        <strain evidence="2">N1</strain>
    </source>
</reference>
<dbReference type="Gene3D" id="2.60.40.2900">
    <property type="match status" value="1"/>
</dbReference>